<keyword evidence="2" id="KW-0472">Membrane</keyword>
<evidence type="ECO:0000256" key="2">
    <source>
        <dbReference type="SAM" id="Phobius"/>
    </source>
</evidence>
<gene>
    <name evidence="4" type="ORF">E3J84_07220</name>
</gene>
<dbReference type="Pfam" id="PF04961">
    <property type="entry name" value="FTCD_C"/>
    <property type="match status" value="1"/>
</dbReference>
<sequence>EMYINKPLENFLEDTASGTPTPGGGSVAALVGSLGAALLCMVANFTVGKPKYKIVEKDIKEILKKAEELKNNLSGLIQEDVEAYGKFAQASKMPKKTPQMKKKHTQALQKALKEAAEVPWRTAEASFQVIELGQKLLPKGNPNLVTDIAVGVLLAEAALQSAVVNVEINLSFIKDEEYKKEKSKSLSRILSRAFQMKNEVVEKIQKKLTL</sequence>
<dbReference type="AlphaFoldDB" id="A0A523RPD5"/>
<keyword evidence="1" id="KW-0175">Coiled coil</keyword>
<protein>
    <submittedName>
        <fullName evidence="4">Methenyltetrahydrofolate cyclohydrolase</fullName>
    </submittedName>
</protein>
<evidence type="ECO:0000259" key="3">
    <source>
        <dbReference type="Pfam" id="PF04961"/>
    </source>
</evidence>
<feature type="non-terminal residue" evidence="4">
    <location>
        <position position="1"/>
    </location>
</feature>
<dbReference type="Gene3D" id="1.20.120.680">
    <property type="entry name" value="Formiminotetrahydrofolate cyclodeaminase monomer, up-and-down helical bundle"/>
    <property type="match status" value="1"/>
</dbReference>
<dbReference type="EMBL" id="SOKJ01000412">
    <property type="protein sequence ID" value="TET07640.1"/>
    <property type="molecule type" value="Genomic_DNA"/>
</dbReference>
<evidence type="ECO:0000313" key="5">
    <source>
        <dbReference type="Proteomes" id="UP000316360"/>
    </source>
</evidence>
<comment type="caution">
    <text evidence="4">The sequence shown here is derived from an EMBL/GenBank/DDBJ whole genome shotgun (WGS) entry which is preliminary data.</text>
</comment>
<dbReference type="SUPFAM" id="SSF101262">
    <property type="entry name" value="Methenyltetrahydrofolate cyclohydrolase-like"/>
    <property type="match status" value="1"/>
</dbReference>
<evidence type="ECO:0000256" key="1">
    <source>
        <dbReference type="SAM" id="Coils"/>
    </source>
</evidence>
<dbReference type="InterPro" id="IPR007044">
    <property type="entry name" value="Cyclodeamin/CycHdrlase"/>
</dbReference>
<dbReference type="InterPro" id="IPR036178">
    <property type="entry name" value="Formintransfe-cycloase-like_sf"/>
</dbReference>
<keyword evidence="2" id="KW-1133">Transmembrane helix</keyword>
<organism evidence="4 5">
    <name type="scientific">Aerophobetes bacterium</name>
    <dbReference type="NCBI Taxonomy" id="2030807"/>
    <lineage>
        <taxon>Bacteria</taxon>
        <taxon>Candidatus Aerophobota</taxon>
    </lineage>
</organism>
<reference evidence="4 5" key="1">
    <citation type="submission" date="2019-03" db="EMBL/GenBank/DDBJ databases">
        <title>Metabolic potential of uncultured bacteria and archaea associated with petroleum seepage in deep-sea sediments.</title>
        <authorList>
            <person name="Dong X."/>
            <person name="Hubert C."/>
        </authorList>
    </citation>
    <scope>NUCLEOTIDE SEQUENCE [LARGE SCALE GENOMIC DNA]</scope>
    <source>
        <strain evidence="4">E44_bin7</strain>
    </source>
</reference>
<feature type="coiled-coil region" evidence="1">
    <location>
        <begin position="52"/>
        <end position="79"/>
    </location>
</feature>
<feature type="transmembrane region" description="Helical" evidence="2">
    <location>
        <begin position="27"/>
        <end position="47"/>
    </location>
</feature>
<feature type="domain" description="Cyclodeaminase/cyclohydrolase" evidence="3">
    <location>
        <begin position="8"/>
        <end position="186"/>
    </location>
</feature>
<dbReference type="Proteomes" id="UP000316360">
    <property type="component" value="Unassembled WGS sequence"/>
</dbReference>
<evidence type="ECO:0000313" key="4">
    <source>
        <dbReference type="EMBL" id="TET07640.1"/>
    </source>
</evidence>
<name>A0A523RPD5_UNCAE</name>
<keyword evidence="2" id="KW-0812">Transmembrane</keyword>
<keyword evidence="4" id="KW-0378">Hydrolase</keyword>
<dbReference type="GO" id="GO:0016787">
    <property type="term" value="F:hydrolase activity"/>
    <property type="evidence" value="ECO:0007669"/>
    <property type="project" value="UniProtKB-KW"/>
</dbReference>
<proteinExistence type="predicted"/>
<accession>A0A523RPD5</accession>